<evidence type="ECO:0000256" key="1">
    <source>
        <dbReference type="ARBA" id="ARBA00009762"/>
    </source>
</evidence>
<dbReference type="CDD" id="cd04860">
    <property type="entry name" value="AE_Prim_S"/>
    <property type="match status" value="1"/>
</dbReference>
<evidence type="ECO:0000256" key="2">
    <source>
        <dbReference type="ARBA" id="ARBA00022478"/>
    </source>
</evidence>
<accession>A0AAT9GTE8</accession>
<reference evidence="14" key="1">
    <citation type="submission" date="2024-03" db="EMBL/GenBank/DDBJ databases">
        <title>Complete genome sequence of Sulfurisphaera javensis strain KD-1.</title>
        <authorList>
            <person name="Sakai H."/>
            <person name="Nur N."/>
            <person name="Suwanto A."/>
            <person name="Kurosawa N."/>
        </authorList>
    </citation>
    <scope>NUCLEOTIDE SEQUENCE</scope>
    <source>
        <strain evidence="14">KD-1</strain>
    </source>
</reference>
<evidence type="ECO:0000256" key="4">
    <source>
        <dbReference type="ARBA" id="ARBA00022679"/>
    </source>
</evidence>
<keyword evidence="8 11" id="KW-0460">Magnesium</keyword>
<evidence type="ECO:0000256" key="9">
    <source>
        <dbReference type="ARBA" id="ARBA00023163"/>
    </source>
</evidence>
<feature type="active site" evidence="11">
    <location>
        <position position="229"/>
    </location>
</feature>
<evidence type="ECO:0000256" key="8">
    <source>
        <dbReference type="ARBA" id="ARBA00022842"/>
    </source>
</evidence>
<dbReference type="SUPFAM" id="SSF56747">
    <property type="entry name" value="Prim-pol domain"/>
    <property type="match status" value="1"/>
</dbReference>
<comment type="similarity">
    <text evidence="1 11 12">Belongs to the eukaryotic-type primase small subunit family.</text>
</comment>
<sequence length="323" mass="37173">MQISISHQEQNKILKLLFSEYYEKAELELPEDMELREFAYQPFDSETYVRHLSFTSLQELRQYILQNPPLHLYYSSARYQLPSAKNMEEKGWLGSDLLFDLDADEICEIRVRRFCPQDGLETLATECESQPTIEYPEITKDCIMKVFDKALLIKDILKEDFGLNANIYFSGNRGFHLRVTCYGDCALLDSDDRKEIAEYISSPKPTYIHEENPGWSGRLAKGIDGVNIDMQVTIDIRRLVRIPGSLNGKAGLKVVEVKNDKFEYGEWLSPFEGNCVFLPYISGVINVFDEKYTLKKDSPIKIPISIGVYLSLKGLGRVKAYVR</sequence>
<dbReference type="GO" id="GO:1990077">
    <property type="term" value="C:primosome complex"/>
    <property type="evidence" value="ECO:0007669"/>
    <property type="project" value="UniProtKB-KW"/>
</dbReference>
<dbReference type="GO" id="GO:0046872">
    <property type="term" value="F:metal ion binding"/>
    <property type="evidence" value="ECO:0007669"/>
    <property type="project" value="UniProtKB-KW"/>
</dbReference>
<dbReference type="RefSeq" id="WP_369609680.1">
    <property type="nucleotide sequence ID" value="NZ_AP031322.1"/>
</dbReference>
<comment type="cofactor">
    <cofactor evidence="11">
        <name>Mg(2+)</name>
        <dbReference type="ChEBI" id="CHEBI:18420"/>
    </cofactor>
    <cofactor evidence="11">
        <name>Mn(2+)</name>
        <dbReference type="ChEBI" id="CHEBI:29035"/>
    </cofactor>
</comment>
<evidence type="ECO:0000256" key="13">
    <source>
        <dbReference type="RuleBase" id="RU004224"/>
    </source>
</evidence>
<keyword evidence="10 11" id="KW-0464">Manganese</keyword>
<comment type="function">
    <text evidence="13">RNA polymerase that catalyzes the synthesis of short RNA molecules used as primers for DNA polymerase during DNA replication.</text>
</comment>
<dbReference type="AlphaFoldDB" id="A0AAT9GTE8"/>
<dbReference type="EC" id="2.7.7.-" evidence="11"/>
<organism evidence="14">
    <name type="scientific">Sulfurisphaera javensis</name>
    <dbReference type="NCBI Taxonomy" id="2049879"/>
    <lineage>
        <taxon>Archaea</taxon>
        <taxon>Thermoproteota</taxon>
        <taxon>Thermoprotei</taxon>
        <taxon>Sulfolobales</taxon>
        <taxon>Sulfolobaceae</taxon>
        <taxon>Sulfurisphaera</taxon>
    </lineage>
</organism>
<keyword evidence="2 11" id="KW-0240">DNA-directed RNA polymerase</keyword>
<keyword evidence="9 11" id="KW-0804">Transcription</keyword>
<dbReference type="Gene3D" id="3.90.920.10">
    <property type="entry name" value="DNA primase, PRIM domain"/>
    <property type="match status" value="1"/>
</dbReference>
<dbReference type="KEGG" id="sjv:SJAV_20850"/>
<keyword evidence="6 11" id="KW-0235">DNA replication</keyword>
<dbReference type="PANTHER" id="PTHR10536">
    <property type="entry name" value="DNA PRIMASE SMALL SUBUNIT"/>
    <property type="match status" value="1"/>
</dbReference>
<gene>
    <name evidence="11 14" type="primary">priS</name>
    <name evidence="14" type="ORF">SJAV_20850</name>
</gene>
<evidence type="ECO:0000256" key="10">
    <source>
        <dbReference type="ARBA" id="ARBA00023211"/>
    </source>
</evidence>
<feature type="active site" evidence="11">
    <location>
        <position position="100"/>
    </location>
</feature>
<dbReference type="GeneID" id="92355036"/>
<dbReference type="GO" id="GO:0000428">
    <property type="term" value="C:DNA-directed RNA polymerase complex"/>
    <property type="evidence" value="ECO:0007669"/>
    <property type="project" value="UniProtKB-KW"/>
</dbReference>
<evidence type="ECO:0000256" key="7">
    <source>
        <dbReference type="ARBA" id="ARBA00022723"/>
    </source>
</evidence>
<dbReference type="EMBL" id="AP031322">
    <property type="protein sequence ID" value="BFH74141.1"/>
    <property type="molecule type" value="Genomic_DNA"/>
</dbReference>
<evidence type="ECO:0000256" key="11">
    <source>
        <dbReference type="HAMAP-Rule" id="MF_00700"/>
    </source>
</evidence>
<evidence type="ECO:0000313" key="14">
    <source>
        <dbReference type="EMBL" id="BFH74141.1"/>
    </source>
</evidence>
<protein>
    <recommendedName>
        <fullName evidence="11">DNA primase small subunit PriS</fullName>
        <ecNumber evidence="11">2.7.7.-</ecNumber>
    </recommendedName>
</protein>
<evidence type="ECO:0000256" key="12">
    <source>
        <dbReference type="RuleBase" id="RU003514"/>
    </source>
</evidence>
<dbReference type="InterPro" id="IPR002755">
    <property type="entry name" value="DNA_primase_S"/>
</dbReference>
<dbReference type="GO" id="GO:0006269">
    <property type="term" value="P:DNA replication, synthesis of primer"/>
    <property type="evidence" value="ECO:0007669"/>
    <property type="project" value="UniProtKB-UniRule"/>
</dbReference>
<keyword evidence="3 11" id="KW-0639">Primosome</keyword>
<comment type="subunit">
    <text evidence="11">Heterodimer of a small subunit (PriS) and a large subunit (PriL).</text>
</comment>
<name>A0AAT9GTE8_9CREN</name>
<evidence type="ECO:0000256" key="5">
    <source>
        <dbReference type="ARBA" id="ARBA00022695"/>
    </source>
</evidence>
<keyword evidence="5 11" id="KW-0548">Nucleotidyltransferase</keyword>
<comment type="function">
    <text evidence="11">Catalytic subunit of DNA primase, an RNA polymerase that catalyzes the synthesis of short RNA molecules used as primers for DNA polymerase during DNA replication. The small subunit contains the primase catalytic core and has DNA synthesis activity on its own. Binding to the large subunit stabilizes and modulates the activity, increasing the rate of DNA synthesis while decreasing the length of the DNA fragments, and conferring RNA synthesis capability. The DNA polymerase activity may enable DNA primase to also catalyze primer extension after primer synthesis. May also play a role in DNA repair.</text>
</comment>
<feature type="active site" evidence="11">
    <location>
        <position position="102"/>
    </location>
</feature>
<evidence type="ECO:0000256" key="6">
    <source>
        <dbReference type="ARBA" id="ARBA00022705"/>
    </source>
</evidence>
<dbReference type="InterPro" id="IPR023639">
    <property type="entry name" value="DNA_primase_ssu_PriS"/>
</dbReference>
<dbReference type="Pfam" id="PF20873">
    <property type="entry name" value="PriS_C"/>
    <property type="match status" value="1"/>
</dbReference>
<keyword evidence="7 11" id="KW-0479">Metal-binding</keyword>
<dbReference type="GO" id="GO:0003899">
    <property type="term" value="F:DNA-directed RNA polymerase activity"/>
    <property type="evidence" value="ECO:0007669"/>
    <property type="project" value="UniProtKB-UniRule"/>
</dbReference>
<evidence type="ECO:0000256" key="3">
    <source>
        <dbReference type="ARBA" id="ARBA00022515"/>
    </source>
</evidence>
<dbReference type="Pfam" id="PF01896">
    <property type="entry name" value="DNA_primase_S"/>
    <property type="match status" value="1"/>
</dbReference>
<proteinExistence type="inferred from homology"/>
<dbReference type="InterPro" id="IPR014052">
    <property type="entry name" value="DNA_primase_ssu_euk/arc"/>
</dbReference>
<dbReference type="HAMAP" id="MF_00700">
    <property type="entry name" value="DNA_primase_sml_arc"/>
    <property type="match status" value="1"/>
</dbReference>
<keyword evidence="4 11" id="KW-0808">Transferase</keyword>